<name>A0A5J4WZV0_9EUKA</name>
<dbReference type="Proteomes" id="UP000324800">
    <property type="component" value="Unassembled WGS sequence"/>
</dbReference>
<protein>
    <submittedName>
        <fullName evidence="1">Uncharacterized protein</fullName>
    </submittedName>
</protein>
<accession>A0A5J4WZV0</accession>
<organism evidence="1 2">
    <name type="scientific">Streblomastix strix</name>
    <dbReference type="NCBI Taxonomy" id="222440"/>
    <lineage>
        <taxon>Eukaryota</taxon>
        <taxon>Metamonada</taxon>
        <taxon>Preaxostyla</taxon>
        <taxon>Oxymonadida</taxon>
        <taxon>Streblomastigidae</taxon>
        <taxon>Streblomastix</taxon>
    </lineage>
</organism>
<reference evidence="1 2" key="1">
    <citation type="submission" date="2019-03" db="EMBL/GenBank/DDBJ databases">
        <title>Single cell metagenomics reveals metabolic interactions within the superorganism composed of flagellate Streblomastix strix and complex community of Bacteroidetes bacteria on its surface.</title>
        <authorList>
            <person name="Treitli S.C."/>
            <person name="Kolisko M."/>
            <person name="Husnik F."/>
            <person name="Keeling P."/>
            <person name="Hampl V."/>
        </authorList>
    </citation>
    <scope>NUCLEOTIDE SEQUENCE [LARGE SCALE GENOMIC DNA]</scope>
    <source>
        <strain evidence="1">ST1C</strain>
    </source>
</reference>
<dbReference type="AlphaFoldDB" id="A0A5J4WZV0"/>
<sequence length="80" mass="9156">MDQQHQTKVMEQNVLLIMEKKALPLMRMNGECFSGSGRWNDGDKVAVEVDMRNYDEVMIDGTAELKNGEQVEDDTIQTCF</sequence>
<gene>
    <name evidence="1" type="ORF">EZS28_004460</name>
</gene>
<dbReference type="EMBL" id="SNRW01000636">
    <property type="protein sequence ID" value="KAA6400016.1"/>
    <property type="molecule type" value="Genomic_DNA"/>
</dbReference>
<comment type="caution">
    <text evidence="1">The sequence shown here is derived from an EMBL/GenBank/DDBJ whole genome shotgun (WGS) entry which is preliminary data.</text>
</comment>
<proteinExistence type="predicted"/>
<evidence type="ECO:0000313" key="1">
    <source>
        <dbReference type="EMBL" id="KAA6400016.1"/>
    </source>
</evidence>
<evidence type="ECO:0000313" key="2">
    <source>
        <dbReference type="Proteomes" id="UP000324800"/>
    </source>
</evidence>